<gene>
    <name evidence="2" type="ORF">CRENPOLYSF2_2000007</name>
</gene>
<dbReference type="PANTHER" id="PTHR35796">
    <property type="entry name" value="HYPOTHETICAL CYTOSOLIC PROTEIN"/>
    <property type="match status" value="1"/>
</dbReference>
<dbReference type="PANTHER" id="PTHR35796:SF2">
    <property type="entry name" value="YVBH-LIKE OLIGOMERISATION REGION"/>
    <property type="match status" value="1"/>
</dbReference>
<evidence type="ECO:0000313" key="3">
    <source>
        <dbReference type="Proteomes" id="UP000195442"/>
    </source>
</evidence>
<dbReference type="Pfam" id="PF08000">
    <property type="entry name" value="bPH_1"/>
    <property type="match status" value="1"/>
</dbReference>
<evidence type="ECO:0000259" key="1">
    <source>
        <dbReference type="Pfam" id="PF08000"/>
    </source>
</evidence>
<name>A0A1R4H4B0_9GAMM</name>
<dbReference type="OrthoDB" id="3199551at2"/>
<dbReference type="EMBL" id="FUKJ01000114">
    <property type="protein sequence ID" value="SJM91082.1"/>
    <property type="molecule type" value="Genomic_DNA"/>
</dbReference>
<dbReference type="AlphaFoldDB" id="A0A1R4H4B0"/>
<sequence length="207" mass="24395">MFKNIAADVFGLSDIGKIIEAKDFDKTDIDEYVFQEDNEKIFVVIKSKSDEYCFTNTAFIHLDGNIAVSKKKTLNRYLYKHYPISHVRLETAGTVDLDAEIKFKYGEQEISVDIDKKQMEQIRDLYKALFTISEKCKDIQKYMATLQQTYDAVNKMFVLRELPEQIVLNLPDIICQTVQQVESHYNTRRQEIQHYDFGTIFERYIKQ</sequence>
<organism evidence="2 3">
    <name type="scientific">Crenothrix polyspora</name>
    <dbReference type="NCBI Taxonomy" id="360316"/>
    <lineage>
        <taxon>Bacteria</taxon>
        <taxon>Pseudomonadati</taxon>
        <taxon>Pseudomonadota</taxon>
        <taxon>Gammaproteobacteria</taxon>
        <taxon>Methylococcales</taxon>
        <taxon>Crenotrichaceae</taxon>
        <taxon>Crenothrix</taxon>
    </lineage>
</organism>
<dbReference type="SUPFAM" id="SSF50729">
    <property type="entry name" value="PH domain-like"/>
    <property type="match status" value="1"/>
</dbReference>
<dbReference type="Gene3D" id="1.10.287.210">
    <property type="match status" value="1"/>
</dbReference>
<reference evidence="3" key="1">
    <citation type="submission" date="2017-02" db="EMBL/GenBank/DDBJ databases">
        <authorList>
            <person name="Daims H."/>
        </authorList>
    </citation>
    <scope>NUCLEOTIDE SEQUENCE [LARGE SCALE GENOMIC DNA]</scope>
</reference>
<keyword evidence="3" id="KW-1185">Reference proteome</keyword>
<feature type="domain" description="Bacterial Pleckstrin homology" evidence="1">
    <location>
        <begin position="10"/>
        <end position="132"/>
    </location>
</feature>
<dbReference type="InterPro" id="IPR012544">
    <property type="entry name" value="PHb"/>
</dbReference>
<protein>
    <recommendedName>
        <fullName evidence="1">Bacterial Pleckstrin homology domain-containing protein</fullName>
    </recommendedName>
</protein>
<dbReference type="InterPro" id="IPR037063">
    <property type="entry name" value="PHb_sf"/>
</dbReference>
<dbReference type="Gene3D" id="2.30.29.50">
    <property type="entry name" value="Bacterial Pleckstrin homology domain"/>
    <property type="match status" value="1"/>
</dbReference>
<dbReference type="Proteomes" id="UP000195442">
    <property type="component" value="Unassembled WGS sequence"/>
</dbReference>
<evidence type="ECO:0000313" key="2">
    <source>
        <dbReference type="EMBL" id="SJM91082.1"/>
    </source>
</evidence>
<proteinExistence type="predicted"/>
<dbReference type="RefSeq" id="WP_087146378.1">
    <property type="nucleotide sequence ID" value="NZ_FUKJ01000114.1"/>
</dbReference>
<accession>A0A1R4H4B0</accession>